<sequence length="149" mass="16884">MAARRRDQVDGRLDALEQEVAELRQGQANLRGQVKRLEKGTRLVSVGFEGPCESLWLAREPQKEYRDMRRETAQEKVDQAVAVGEIQQMMSVDGVLLGVHAQEGFDAASGHRVRLPGKFNLVLETCHETWVIRSKPRTLDRHLRRASGL</sequence>
<keyword evidence="1" id="KW-0175">Coiled coil</keyword>
<evidence type="ECO:0000313" key="2">
    <source>
        <dbReference type="EMBL" id="CAK0893849.1"/>
    </source>
</evidence>
<proteinExistence type="predicted"/>
<reference evidence="2" key="1">
    <citation type="submission" date="2023-10" db="EMBL/GenBank/DDBJ databases">
        <authorList>
            <person name="Chen Y."/>
            <person name="Shah S."/>
            <person name="Dougan E. K."/>
            <person name="Thang M."/>
            <person name="Chan C."/>
        </authorList>
    </citation>
    <scope>NUCLEOTIDE SEQUENCE [LARGE SCALE GENOMIC DNA]</scope>
</reference>
<evidence type="ECO:0000313" key="3">
    <source>
        <dbReference type="Proteomes" id="UP001189429"/>
    </source>
</evidence>
<name>A0ABN9X3L6_9DINO</name>
<gene>
    <name evidence="2" type="ORF">PCOR1329_LOCUS73079</name>
</gene>
<feature type="coiled-coil region" evidence="1">
    <location>
        <begin position="6"/>
        <end position="33"/>
    </location>
</feature>
<accession>A0ABN9X3L6</accession>
<protein>
    <recommendedName>
        <fullName evidence="4">FACT complex subunit</fullName>
    </recommendedName>
</protein>
<organism evidence="2 3">
    <name type="scientific">Prorocentrum cordatum</name>
    <dbReference type="NCBI Taxonomy" id="2364126"/>
    <lineage>
        <taxon>Eukaryota</taxon>
        <taxon>Sar</taxon>
        <taxon>Alveolata</taxon>
        <taxon>Dinophyceae</taxon>
        <taxon>Prorocentrales</taxon>
        <taxon>Prorocentraceae</taxon>
        <taxon>Prorocentrum</taxon>
    </lineage>
</organism>
<dbReference type="EMBL" id="CAUYUJ010019817">
    <property type="protein sequence ID" value="CAK0893849.1"/>
    <property type="molecule type" value="Genomic_DNA"/>
</dbReference>
<feature type="non-terminal residue" evidence="2">
    <location>
        <position position="149"/>
    </location>
</feature>
<evidence type="ECO:0000256" key="1">
    <source>
        <dbReference type="SAM" id="Coils"/>
    </source>
</evidence>
<dbReference type="Proteomes" id="UP001189429">
    <property type="component" value="Unassembled WGS sequence"/>
</dbReference>
<keyword evidence="3" id="KW-1185">Reference proteome</keyword>
<evidence type="ECO:0008006" key="4">
    <source>
        <dbReference type="Google" id="ProtNLM"/>
    </source>
</evidence>
<comment type="caution">
    <text evidence="2">The sequence shown here is derived from an EMBL/GenBank/DDBJ whole genome shotgun (WGS) entry which is preliminary data.</text>
</comment>